<feature type="transmembrane region" description="Helical" evidence="2">
    <location>
        <begin position="141"/>
        <end position="166"/>
    </location>
</feature>
<name>A0ABY4AV07_9MICO</name>
<evidence type="ECO:0000313" key="3">
    <source>
        <dbReference type="EMBL" id="UOE26674.1"/>
    </source>
</evidence>
<accession>A0ABY4AV07</accession>
<gene>
    <name evidence="3" type="ORF">MTP13_02525</name>
</gene>
<feature type="transmembrane region" description="Helical" evidence="2">
    <location>
        <begin position="200"/>
        <end position="218"/>
    </location>
</feature>
<feature type="transmembrane region" description="Helical" evidence="2">
    <location>
        <begin position="172"/>
        <end position="188"/>
    </location>
</feature>
<protein>
    <recommendedName>
        <fullName evidence="5">DUF998 domain-containing protein</fullName>
    </recommendedName>
</protein>
<sequence>MAAPDCAGRENHVRLNGERSNASLPAVRTESVRVAEAASDPLAAIALRSSRTLRRVFVLGIALAFGIVFARLLSVEGRGLGFDAQAHALGGWGAADAAVMPVAALGAIAVAMLLLVVSASEERLAAAMRFGLPGFDDRARAIANGMVWAGIALLAVHFAAPAFAWMPGGHEAAGVLLGTVLGVGTARLHHQAISHEAYRTFNLVSMLLAAGSLGAMSITPTGEWWTLNFSTLGTSDDLAAASFNVGIVIAGLGMAVLGPALTRALGEARFAARRGGLGAARVLIAVIGASLAGVGLVPIDTDTLLHNVFACAAAAGFAGLAGCVRAFARRMPRTLVVLSFVFLGIEVAAMFAYQVLGLFNLTVFEIVAFTLVFAWLIALVATTHAHPSAEPNEHELGIATAAVAAHTHAHAVPRRRLAPAGSAAHARPAGRDDEARLRGPRRTGADRLRPLGMPGTDASADDPPDHAALV</sequence>
<feature type="transmembrane region" description="Helical" evidence="2">
    <location>
        <begin position="238"/>
        <end position="257"/>
    </location>
</feature>
<keyword evidence="4" id="KW-1185">Reference proteome</keyword>
<evidence type="ECO:0000256" key="1">
    <source>
        <dbReference type="SAM" id="MobiDB-lite"/>
    </source>
</evidence>
<evidence type="ECO:0000256" key="2">
    <source>
        <dbReference type="SAM" id="Phobius"/>
    </source>
</evidence>
<feature type="region of interest" description="Disordered" evidence="1">
    <location>
        <begin position="415"/>
        <end position="470"/>
    </location>
</feature>
<dbReference type="Proteomes" id="UP000831304">
    <property type="component" value="Chromosome"/>
</dbReference>
<feature type="compositionally biased region" description="Basic and acidic residues" evidence="1">
    <location>
        <begin position="429"/>
        <end position="449"/>
    </location>
</feature>
<evidence type="ECO:0000313" key="4">
    <source>
        <dbReference type="Proteomes" id="UP000831304"/>
    </source>
</evidence>
<feature type="transmembrane region" description="Helical" evidence="2">
    <location>
        <begin position="278"/>
        <end position="299"/>
    </location>
</feature>
<feature type="transmembrane region" description="Helical" evidence="2">
    <location>
        <begin position="335"/>
        <end position="356"/>
    </location>
</feature>
<evidence type="ECO:0008006" key="5">
    <source>
        <dbReference type="Google" id="ProtNLM"/>
    </source>
</evidence>
<feature type="transmembrane region" description="Helical" evidence="2">
    <location>
        <begin position="305"/>
        <end position="328"/>
    </location>
</feature>
<feature type="compositionally biased region" description="Low complexity" evidence="1">
    <location>
        <begin position="418"/>
        <end position="427"/>
    </location>
</feature>
<feature type="transmembrane region" description="Helical" evidence="2">
    <location>
        <begin position="362"/>
        <end position="381"/>
    </location>
</feature>
<keyword evidence="2" id="KW-0812">Transmembrane</keyword>
<dbReference type="RefSeq" id="WP_243569487.1">
    <property type="nucleotide sequence ID" value="NZ_BAAARD010000004.1"/>
</dbReference>
<keyword evidence="2" id="KW-0472">Membrane</keyword>
<feature type="transmembrane region" description="Helical" evidence="2">
    <location>
        <begin position="56"/>
        <end position="73"/>
    </location>
</feature>
<reference evidence="3 4" key="1">
    <citation type="submission" date="2022-03" db="EMBL/GenBank/DDBJ databases">
        <title>Agromyces sp. isolated from the gut of P. brevitarsis seulensis larvae.</title>
        <authorList>
            <person name="Won M."/>
            <person name="Kwon S.-W."/>
        </authorList>
    </citation>
    <scope>NUCLEOTIDE SEQUENCE [LARGE SCALE GENOMIC DNA]</scope>
    <source>
        <strain evidence="3 4">KACC 16215</strain>
    </source>
</reference>
<organism evidence="3 4">
    <name type="scientific">Agromyces soli</name>
    <dbReference type="NCBI Taxonomy" id="659012"/>
    <lineage>
        <taxon>Bacteria</taxon>
        <taxon>Bacillati</taxon>
        <taxon>Actinomycetota</taxon>
        <taxon>Actinomycetes</taxon>
        <taxon>Micrococcales</taxon>
        <taxon>Microbacteriaceae</taxon>
        <taxon>Agromyces</taxon>
    </lineage>
</organism>
<dbReference type="EMBL" id="CP094533">
    <property type="protein sequence ID" value="UOE26674.1"/>
    <property type="molecule type" value="Genomic_DNA"/>
</dbReference>
<proteinExistence type="predicted"/>
<keyword evidence="2" id="KW-1133">Transmembrane helix</keyword>
<feature type="transmembrane region" description="Helical" evidence="2">
    <location>
        <begin position="98"/>
        <end position="120"/>
    </location>
</feature>